<dbReference type="GO" id="GO:0046872">
    <property type="term" value="F:metal ion binding"/>
    <property type="evidence" value="ECO:0007669"/>
    <property type="project" value="UniProtKB-UniRule"/>
</dbReference>
<comment type="pathway">
    <text evidence="10">Carbohydrate degradation.</text>
</comment>
<name>A0A2T2WEZ4_9FIRM</name>
<feature type="binding site" evidence="10 13">
    <location>
        <position position="65"/>
    </location>
    <ligand>
        <name>a divalent metal cation</name>
        <dbReference type="ChEBI" id="CHEBI:60240"/>
    </ligand>
</feature>
<dbReference type="HAMAP" id="MF_02227">
    <property type="entry name" value="RPE"/>
    <property type="match status" value="1"/>
</dbReference>
<feature type="active site" description="Proton donor" evidence="10 12">
    <location>
        <position position="173"/>
    </location>
</feature>
<evidence type="ECO:0000256" key="13">
    <source>
        <dbReference type="PIRSR" id="PIRSR001461-2"/>
    </source>
</evidence>
<evidence type="ECO:0000256" key="12">
    <source>
        <dbReference type="PIRSR" id="PIRSR001461-1"/>
    </source>
</evidence>
<comment type="cofactor">
    <cofactor evidence="2">
        <name>Mn(2+)</name>
        <dbReference type="ChEBI" id="CHEBI:29035"/>
    </cofactor>
</comment>
<feature type="binding site" evidence="10 14">
    <location>
        <begin position="195"/>
        <end position="196"/>
    </location>
    <ligand>
        <name>substrate</name>
    </ligand>
</feature>
<dbReference type="SUPFAM" id="SSF51366">
    <property type="entry name" value="Ribulose-phoshate binding barrel"/>
    <property type="match status" value="1"/>
</dbReference>
<evidence type="ECO:0000256" key="14">
    <source>
        <dbReference type="PIRSR" id="PIRSR001461-3"/>
    </source>
</evidence>
<gene>
    <name evidence="10" type="primary">rpe</name>
    <name evidence="15" type="ORF">C7B45_13300</name>
</gene>
<feature type="binding site" evidence="14">
    <location>
        <position position="175"/>
    </location>
    <ligand>
        <name>substrate</name>
    </ligand>
</feature>
<comment type="cofactor">
    <cofactor evidence="5">
        <name>Fe(2+)</name>
        <dbReference type="ChEBI" id="CHEBI:29033"/>
    </cofactor>
</comment>
<feature type="binding site" evidence="10 13">
    <location>
        <position position="173"/>
    </location>
    <ligand>
        <name>a divalent metal cation</name>
        <dbReference type="ChEBI" id="CHEBI:60240"/>
    </ligand>
</feature>
<keyword evidence="13" id="KW-0170">Cobalt</keyword>
<dbReference type="CDD" id="cd00429">
    <property type="entry name" value="RPE"/>
    <property type="match status" value="1"/>
</dbReference>
<reference evidence="15 16" key="1">
    <citation type="journal article" date="2014" name="BMC Genomics">
        <title>Comparison of environmental and isolate Sulfobacillus genomes reveals diverse carbon, sulfur, nitrogen, and hydrogen metabolisms.</title>
        <authorList>
            <person name="Justice N.B."/>
            <person name="Norman A."/>
            <person name="Brown C.T."/>
            <person name="Singh A."/>
            <person name="Thomas B.C."/>
            <person name="Banfield J.F."/>
        </authorList>
    </citation>
    <scope>NUCLEOTIDE SEQUENCE [LARGE SCALE GENOMIC DNA]</scope>
    <source>
        <strain evidence="15">AMDSBA3</strain>
    </source>
</reference>
<dbReference type="NCBIfam" id="NF004076">
    <property type="entry name" value="PRK05581.1-4"/>
    <property type="match status" value="1"/>
</dbReference>
<keyword evidence="10 11" id="KW-0119">Carbohydrate metabolism</keyword>
<keyword evidence="9 10" id="KW-0413">Isomerase</keyword>
<dbReference type="PIRSF" id="PIRSF001461">
    <property type="entry name" value="RPE"/>
    <property type="match status" value="1"/>
</dbReference>
<dbReference type="GO" id="GO:0006098">
    <property type="term" value="P:pentose-phosphate shunt"/>
    <property type="evidence" value="ECO:0007669"/>
    <property type="project" value="UniProtKB-UniRule"/>
</dbReference>
<evidence type="ECO:0000313" key="15">
    <source>
        <dbReference type="EMBL" id="PSR20790.1"/>
    </source>
</evidence>
<dbReference type="GO" id="GO:0019323">
    <property type="term" value="P:pentose catabolic process"/>
    <property type="evidence" value="ECO:0007669"/>
    <property type="project" value="UniProtKB-UniRule"/>
</dbReference>
<comment type="caution">
    <text evidence="15">The sequence shown here is derived from an EMBL/GenBank/DDBJ whole genome shotgun (WGS) entry which is preliminary data.</text>
</comment>
<evidence type="ECO:0000256" key="1">
    <source>
        <dbReference type="ARBA" id="ARBA00001782"/>
    </source>
</evidence>
<accession>A0A2T2WEZ4</accession>
<dbReference type="Pfam" id="PF00834">
    <property type="entry name" value="Ribul_P_3_epim"/>
    <property type="match status" value="1"/>
</dbReference>
<organism evidence="15 16">
    <name type="scientific">Sulfobacillus acidophilus</name>
    <dbReference type="NCBI Taxonomy" id="53633"/>
    <lineage>
        <taxon>Bacteria</taxon>
        <taxon>Bacillati</taxon>
        <taxon>Bacillota</taxon>
        <taxon>Clostridia</taxon>
        <taxon>Eubacteriales</taxon>
        <taxon>Clostridiales Family XVII. Incertae Sedis</taxon>
        <taxon>Sulfobacillus</taxon>
    </lineage>
</organism>
<evidence type="ECO:0000256" key="2">
    <source>
        <dbReference type="ARBA" id="ARBA00001936"/>
    </source>
</evidence>
<feature type="binding site" evidence="10 14">
    <location>
        <position position="65"/>
    </location>
    <ligand>
        <name>substrate</name>
    </ligand>
</feature>
<dbReference type="InterPro" id="IPR026019">
    <property type="entry name" value="Ribul_P_3_epim"/>
</dbReference>
<evidence type="ECO:0000256" key="5">
    <source>
        <dbReference type="ARBA" id="ARBA00001954"/>
    </source>
</evidence>
<evidence type="ECO:0000256" key="8">
    <source>
        <dbReference type="ARBA" id="ARBA00022723"/>
    </source>
</evidence>
<feature type="binding site" evidence="10 14">
    <location>
        <begin position="141"/>
        <end position="144"/>
    </location>
    <ligand>
        <name>substrate</name>
    </ligand>
</feature>
<dbReference type="PROSITE" id="PS01085">
    <property type="entry name" value="RIBUL_P_3_EPIMER_1"/>
    <property type="match status" value="1"/>
</dbReference>
<comment type="similarity">
    <text evidence="6 10 11">Belongs to the ribulose-phosphate 3-epimerase family.</text>
</comment>
<evidence type="ECO:0000256" key="11">
    <source>
        <dbReference type="PIRNR" id="PIRNR001461"/>
    </source>
</evidence>
<keyword evidence="13" id="KW-0464">Manganese</keyword>
<feature type="active site" description="Proton acceptor" evidence="10 12">
    <location>
        <position position="34"/>
    </location>
</feature>
<evidence type="ECO:0000313" key="16">
    <source>
        <dbReference type="Proteomes" id="UP000241848"/>
    </source>
</evidence>
<dbReference type="PANTHER" id="PTHR11749">
    <property type="entry name" value="RIBULOSE-5-PHOSPHATE-3-EPIMERASE"/>
    <property type="match status" value="1"/>
</dbReference>
<evidence type="ECO:0000256" key="9">
    <source>
        <dbReference type="ARBA" id="ARBA00023235"/>
    </source>
</evidence>
<dbReference type="FunFam" id="3.20.20.70:FF:000004">
    <property type="entry name" value="Ribulose-phosphate 3-epimerase"/>
    <property type="match status" value="1"/>
</dbReference>
<comment type="cofactor">
    <cofactor evidence="10 13">
        <name>a divalent metal cation</name>
        <dbReference type="ChEBI" id="CHEBI:60240"/>
    </cofactor>
    <text evidence="10 13">Binds 1 divalent metal cation per subunit.</text>
</comment>
<keyword evidence="13" id="KW-0862">Zinc</keyword>
<dbReference type="PROSITE" id="PS01086">
    <property type="entry name" value="RIBUL_P_3_EPIMER_2"/>
    <property type="match status" value="1"/>
</dbReference>
<feature type="binding site" evidence="10">
    <location>
        <begin position="173"/>
        <end position="175"/>
    </location>
    <ligand>
        <name>substrate</name>
    </ligand>
</feature>
<dbReference type="AlphaFoldDB" id="A0A2T2WEZ4"/>
<evidence type="ECO:0000256" key="3">
    <source>
        <dbReference type="ARBA" id="ARBA00001941"/>
    </source>
</evidence>
<feature type="binding site" evidence="10 13">
    <location>
        <position position="32"/>
    </location>
    <ligand>
        <name>a divalent metal cation</name>
        <dbReference type="ChEBI" id="CHEBI:60240"/>
    </ligand>
</feature>
<dbReference type="EMBL" id="PXYV01000050">
    <property type="protein sequence ID" value="PSR20790.1"/>
    <property type="molecule type" value="Genomic_DNA"/>
</dbReference>
<comment type="cofactor">
    <cofactor evidence="4">
        <name>Zn(2+)</name>
        <dbReference type="ChEBI" id="CHEBI:29105"/>
    </cofactor>
</comment>
<dbReference type="Proteomes" id="UP000241848">
    <property type="component" value="Unassembled WGS sequence"/>
</dbReference>
<sequence>MLTRIAPSILSADFARLADAIAQVESVADLLHLDVMDGQFVPNITIGPFIVEAVRKVTTLPLDVHMMIVEPDRYLSDFRRAGADMMSVHVEACPHLERTIDQIHQLGALAGVAINPATPVEVLTDIIGEVDYVLVMSVNPGFGGQAFWPRAIDKIGRVKTLRGAKDRPLIEVDGGINQQTGAQVRAAGADILVAGSFVFGSEDPTARIKILRGNEEP</sequence>
<dbReference type="InterPro" id="IPR000056">
    <property type="entry name" value="Ribul_P_3_epim-like"/>
</dbReference>
<dbReference type="GO" id="GO:0005737">
    <property type="term" value="C:cytoplasm"/>
    <property type="evidence" value="ECO:0007669"/>
    <property type="project" value="UniProtKB-ARBA"/>
</dbReference>
<dbReference type="EC" id="5.1.3.1" evidence="7 10"/>
<dbReference type="InterPro" id="IPR011060">
    <property type="entry name" value="RibuloseP-bd_barrel"/>
</dbReference>
<comment type="catalytic activity">
    <reaction evidence="1 10 11">
        <text>D-ribulose 5-phosphate = D-xylulose 5-phosphate</text>
        <dbReference type="Rhea" id="RHEA:13677"/>
        <dbReference type="ChEBI" id="CHEBI:57737"/>
        <dbReference type="ChEBI" id="CHEBI:58121"/>
        <dbReference type="EC" id="5.1.3.1"/>
    </reaction>
</comment>
<dbReference type="InterPro" id="IPR013785">
    <property type="entry name" value="Aldolase_TIM"/>
</dbReference>
<keyword evidence="8 10" id="KW-0479">Metal-binding</keyword>
<dbReference type="GO" id="GO:0004750">
    <property type="term" value="F:D-ribulose-phosphate 3-epimerase activity"/>
    <property type="evidence" value="ECO:0007669"/>
    <property type="project" value="UniProtKB-UniRule"/>
</dbReference>
<evidence type="ECO:0000256" key="4">
    <source>
        <dbReference type="ARBA" id="ARBA00001947"/>
    </source>
</evidence>
<dbReference type="Gene3D" id="3.20.20.70">
    <property type="entry name" value="Aldolase class I"/>
    <property type="match status" value="1"/>
</dbReference>
<proteinExistence type="inferred from homology"/>
<feature type="binding site" evidence="10 13">
    <location>
        <position position="34"/>
    </location>
    <ligand>
        <name>a divalent metal cation</name>
        <dbReference type="ChEBI" id="CHEBI:60240"/>
    </ligand>
</feature>
<evidence type="ECO:0000256" key="6">
    <source>
        <dbReference type="ARBA" id="ARBA00009541"/>
    </source>
</evidence>
<dbReference type="NCBIfam" id="TIGR01163">
    <property type="entry name" value="rpe"/>
    <property type="match status" value="1"/>
</dbReference>
<evidence type="ECO:0000256" key="7">
    <source>
        <dbReference type="ARBA" id="ARBA00013188"/>
    </source>
</evidence>
<protein>
    <recommendedName>
        <fullName evidence="7 10">Ribulose-phosphate 3-epimerase</fullName>
        <ecNumber evidence="7 10">5.1.3.1</ecNumber>
    </recommendedName>
</protein>
<evidence type="ECO:0000256" key="10">
    <source>
        <dbReference type="HAMAP-Rule" id="MF_02227"/>
    </source>
</evidence>
<comment type="function">
    <text evidence="10">Catalyzes the reversible epimerization of D-ribulose 5-phosphate to D-xylulose 5-phosphate.</text>
</comment>
<feature type="binding site" evidence="10 14">
    <location>
        <position position="8"/>
    </location>
    <ligand>
        <name>substrate</name>
    </ligand>
</feature>
<comment type="cofactor">
    <cofactor evidence="3">
        <name>Co(2+)</name>
        <dbReference type="ChEBI" id="CHEBI:48828"/>
    </cofactor>
</comment>